<gene>
    <name evidence="3" type="ORF">Anas_11887</name>
</gene>
<evidence type="ECO:0000313" key="3">
    <source>
        <dbReference type="EMBL" id="KAB7507312.1"/>
    </source>
</evidence>
<dbReference type="SUPFAM" id="SSF57603">
    <property type="entry name" value="FnI-like domain"/>
    <property type="match status" value="1"/>
</dbReference>
<dbReference type="Proteomes" id="UP000326759">
    <property type="component" value="Unassembled WGS sequence"/>
</dbReference>
<accession>A0A5N5TME6</accession>
<evidence type="ECO:0000259" key="2">
    <source>
        <dbReference type="PROSITE" id="PS50184"/>
    </source>
</evidence>
<name>A0A5N5TME6_9CRUS</name>
<dbReference type="EMBL" id="SEYY01000422">
    <property type="protein sequence ID" value="KAB7507312.1"/>
    <property type="molecule type" value="Genomic_DNA"/>
</dbReference>
<feature type="region of interest" description="Disordered" evidence="1">
    <location>
        <begin position="49"/>
        <end position="100"/>
    </location>
</feature>
<dbReference type="OrthoDB" id="6377717at2759"/>
<dbReference type="InterPro" id="IPR001007">
    <property type="entry name" value="VWF_dom"/>
</dbReference>
<evidence type="ECO:0000313" key="4">
    <source>
        <dbReference type="Proteomes" id="UP000326759"/>
    </source>
</evidence>
<dbReference type="SMART" id="SM00214">
    <property type="entry name" value="VWC"/>
    <property type="match status" value="1"/>
</dbReference>
<evidence type="ECO:0000256" key="1">
    <source>
        <dbReference type="SAM" id="MobiDB-lite"/>
    </source>
</evidence>
<feature type="compositionally biased region" description="Polar residues" evidence="1">
    <location>
        <begin position="73"/>
        <end position="89"/>
    </location>
</feature>
<keyword evidence="4" id="KW-1185">Reference proteome</keyword>
<sequence length="536" mass="59486">MKCHERRNLQNGTLDCKMEKKCIYYKSQSLISRPQNQLLSLELKQNFSRSSSRRYTETSKEKNGRSFPGNGSKGRSSMTKGSFSCCSPSNKERQSPVSLVPRQVGLSEDVKVLTVNGSQDCEHGGKIYHNGDHFEDPKNPCSVCQCSGGEVSCSVITCPSSPSEGCTEVKEEGKCCSSYVCPAISEISEDQKRTESILVDTTTLPTLREEEDETEDPSIAQAQNAVNSLFIHKVILETIKKEQEQERLNEVETTVVSLTELPTSSPEISEPLEISTRSLNSEDGNVASTTPESFSEIDTTSELSLEENLLREVSDVSTIRSETTMTFDPTERSAQEENEVEKSFVTEESTQNEEISINTDASDQRVTTEIPSSDKNVENEASVSTLKTQTSELNEESTLIDALYNDKTEDLFTTAEPLAEATEASVTEDVEAETPVPEAENLLKAAESVITSQTEAYLEENTPERSNVIETTQFYEERDVSTSDYSYVTELAEQTTELQPLEPRLSDNHETFDQVSTISNIEIAEESDGRNAKQYC</sequence>
<feature type="compositionally biased region" description="Basic and acidic residues" evidence="1">
    <location>
        <begin position="54"/>
        <end position="64"/>
    </location>
</feature>
<reference evidence="3 4" key="1">
    <citation type="journal article" date="2019" name="PLoS Biol.">
        <title>Sex chromosomes control vertical transmission of feminizing Wolbachia symbionts in an isopod.</title>
        <authorList>
            <person name="Becking T."/>
            <person name="Chebbi M.A."/>
            <person name="Giraud I."/>
            <person name="Moumen B."/>
            <person name="Laverre T."/>
            <person name="Caubet Y."/>
            <person name="Peccoud J."/>
            <person name="Gilbert C."/>
            <person name="Cordaux R."/>
        </authorList>
    </citation>
    <scope>NUCLEOTIDE SEQUENCE [LARGE SCALE GENOMIC DNA]</scope>
    <source>
        <strain evidence="3">ANa2</strain>
        <tissue evidence="3">Whole body excluding digestive tract and cuticle</tissue>
    </source>
</reference>
<organism evidence="3 4">
    <name type="scientific">Armadillidium nasatum</name>
    <dbReference type="NCBI Taxonomy" id="96803"/>
    <lineage>
        <taxon>Eukaryota</taxon>
        <taxon>Metazoa</taxon>
        <taxon>Ecdysozoa</taxon>
        <taxon>Arthropoda</taxon>
        <taxon>Crustacea</taxon>
        <taxon>Multicrustacea</taxon>
        <taxon>Malacostraca</taxon>
        <taxon>Eumalacostraca</taxon>
        <taxon>Peracarida</taxon>
        <taxon>Isopoda</taxon>
        <taxon>Oniscidea</taxon>
        <taxon>Crinocheta</taxon>
        <taxon>Armadillidiidae</taxon>
        <taxon>Armadillidium</taxon>
    </lineage>
</organism>
<dbReference type="Gene3D" id="2.10.70.10">
    <property type="entry name" value="Complement Module, domain 1"/>
    <property type="match status" value="1"/>
</dbReference>
<proteinExistence type="predicted"/>
<feature type="region of interest" description="Disordered" evidence="1">
    <location>
        <begin position="281"/>
        <end position="300"/>
    </location>
</feature>
<feature type="domain" description="VWFC" evidence="2">
    <location>
        <begin position="119"/>
        <end position="182"/>
    </location>
</feature>
<protein>
    <recommendedName>
        <fullName evidence="2">VWFC domain-containing protein</fullName>
    </recommendedName>
</protein>
<dbReference type="PROSITE" id="PS50184">
    <property type="entry name" value="VWFC_2"/>
    <property type="match status" value="1"/>
</dbReference>
<dbReference type="Pfam" id="PF00093">
    <property type="entry name" value="VWC"/>
    <property type="match status" value="1"/>
</dbReference>
<comment type="caution">
    <text evidence="3">The sequence shown here is derived from an EMBL/GenBank/DDBJ whole genome shotgun (WGS) entry which is preliminary data.</text>
</comment>
<dbReference type="AlphaFoldDB" id="A0A5N5TME6"/>